<gene>
    <name evidence="2" type="ORF">AVDCRST_MAG55-3091</name>
</gene>
<proteinExistence type="predicted"/>
<dbReference type="EMBL" id="CADCUZ010000157">
    <property type="protein sequence ID" value="CAA9436836.1"/>
    <property type="molecule type" value="Genomic_DNA"/>
</dbReference>
<feature type="region of interest" description="Disordered" evidence="1">
    <location>
        <begin position="1"/>
        <end position="37"/>
    </location>
</feature>
<evidence type="ECO:0000256" key="1">
    <source>
        <dbReference type="SAM" id="MobiDB-lite"/>
    </source>
</evidence>
<sequence>MATWHTTGGVVVSTLNDEDARGFSEAGGIPGEGEALT</sequence>
<name>A0A6J4QB28_9ACTN</name>
<accession>A0A6J4QB28</accession>
<dbReference type="AlphaFoldDB" id="A0A6J4QB28"/>
<evidence type="ECO:0000313" key="2">
    <source>
        <dbReference type="EMBL" id="CAA9436836.1"/>
    </source>
</evidence>
<organism evidence="2">
    <name type="scientific">uncultured Rubrobacteraceae bacterium</name>
    <dbReference type="NCBI Taxonomy" id="349277"/>
    <lineage>
        <taxon>Bacteria</taxon>
        <taxon>Bacillati</taxon>
        <taxon>Actinomycetota</taxon>
        <taxon>Rubrobacteria</taxon>
        <taxon>Rubrobacterales</taxon>
        <taxon>Rubrobacteraceae</taxon>
        <taxon>environmental samples</taxon>
    </lineage>
</organism>
<protein>
    <submittedName>
        <fullName evidence="2">Uncharacterized protein</fullName>
    </submittedName>
</protein>
<reference evidence="2" key="1">
    <citation type="submission" date="2020-02" db="EMBL/GenBank/DDBJ databases">
        <authorList>
            <person name="Meier V. D."/>
        </authorList>
    </citation>
    <scope>NUCLEOTIDE SEQUENCE</scope>
    <source>
        <strain evidence="2">AVDCRST_MAG55</strain>
    </source>
</reference>